<sequence>MKRIILMISVVIVGLIFYSLFQSDNINSLEGDFEELAFERNENNTGPIHRVYVFSVEDTVWSEMKKHSDLLPHTKYGTTEVYYFLKEKISKSQLKLSLNGINQEAKSNCIAHSVKDGQSRINFKKYPF</sequence>
<keyword evidence="3" id="KW-1185">Reference proteome</keyword>
<protein>
    <submittedName>
        <fullName evidence="2">Uncharacterized protein</fullName>
    </submittedName>
</protein>
<dbReference type="KEGG" id="msaa:QYS49_31310"/>
<evidence type="ECO:0000256" key="1">
    <source>
        <dbReference type="SAM" id="Phobius"/>
    </source>
</evidence>
<keyword evidence="1" id="KW-1133">Transmembrane helix</keyword>
<keyword evidence="1" id="KW-0472">Membrane</keyword>
<name>A0AA49GBR0_9BACT</name>
<accession>A0AA49GBR0</accession>
<evidence type="ECO:0000313" key="3">
    <source>
        <dbReference type="Proteomes" id="UP001230496"/>
    </source>
</evidence>
<dbReference type="RefSeq" id="WP_308350933.1">
    <property type="nucleotide sequence ID" value="NZ_CP129971.1"/>
</dbReference>
<reference evidence="2 3" key="1">
    <citation type="submission" date="2023-08" db="EMBL/GenBank/DDBJ databases">
        <title>Comparative genomics and taxonomic characterization of three novel marine species of genus Marivirga.</title>
        <authorList>
            <person name="Muhammad N."/>
            <person name="Kim S.-G."/>
        </authorList>
    </citation>
    <scope>NUCLEOTIDE SEQUENCE [LARGE SCALE GENOMIC DNA]</scope>
    <source>
        <strain evidence="2 3">BDSF4-3</strain>
    </source>
</reference>
<gene>
    <name evidence="2" type="ORF">QYS49_31310</name>
</gene>
<dbReference type="Proteomes" id="UP001230496">
    <property type="component" value="Chromosome"/>
</dbReference>
<evidence type="ECO:0000313" key="2">
    <source>
        <dbReference type="EMBL" id="WKK75850.1"/>
    </source>
</evidence>
<dbReference type="AlphaFoldDB" id="A0AA49GBR0"/>
<organism evidence="2 3">
    <name type="scientific">Marivirga salinarum</name>
    <dbReference type="NCBI Taxonomy" id="3059078"/>
    <lineage>
        <taxon>Bacteria</taxon>
        <taxon>Pseudomonadati</taxon>
        <taxon>Bacteroidota</taxon>
        <taxon>Cytophagia</taxon>
        <taxon>Cytophagales</taxon>
        <taxon>Marivirgaceae</taxon>
        <taxon>Marivirga</taxon>
    </lineage>
</organism>
<proteinExistence type="predicted"/>
<dbReference type="EMBL" id="CP129971">
    <property type="protein sequence ID" value="WKK75850.1"/>
    <property type="molecule type" value="Genomic_DNA"/>
</dbReference>
<feature type="transmembrane region" description="Helical" evidence="1">
    <location>
        <begin position="5"/>
        <end position="21"/>
    </location>
</feature>
<keyword evidence="1" id="KW-0812">Transmembrane</keyword>